<sequence>MNVSRQQPAPIRLVGLTLGYDRHPAVHHLDGTVRAGDLLALVGPNGAGKSTLLKGMAGEIRCLEGRIERAGALAYMPQADEIDRSFPLSVMDLAGMGLWRRSGAWRSLRRNSRAIEAALSAVGLEGFEARPIGTLSGGQFRRALFARLILQDCPVVLLDEPFTGIDARTVDDLLALIAAWHAEGRTVIAALHDLAQVRAHFPSTLLLAREPVAWGPTSRVLTQENLARARNLSEAWDEGAPICAGRQAAGAHDHAHAHDHAAHGPGAHGHHEDAA</sequence>
<evidence type="ECO:0000256" key="7">
    <source>
        <dbReference type="SAM" id="MobiDB-lite"/>
    </source>
</evidence>
<gene>
    <name evidence="9" type="ORF">GCM10007890_32080</name>
</gene>
<dbReference type="InterPro" id="IPR003439">
    <property type="entry name" value="ABC_transporter-like_ATP-bd"/>
</dbReference>
<dbReference type="GO" id="GO:0016887">
    <property type="term" value="F:ATP hydrolysis activity"/>
    <property type="evidence" value="ECO:0007669"/>
    <property type="project" value="InterPro"/>
</dbReference>
<evidence type="ECO:0000259" key="8">
    <source>
        <dbReference type="PROSITE" id="PS50893"/>
    </source>
</evidence>
<protein>
    <submittedName>
        <fullName evidence="9">ABC transporter</fullName>
    </submittedName>
</protein>
<name>A0AA37TDA5_9HYPH</name>
<evidence type="ECO:0000256" key="3">
    <source>
        <dbReference type="ARBA" id="ARBA00022741"/>
    </source>
</evidence>
<dbReference type="InterPro" id="IPR017871">
    <property type="entry name" value="ABC_transporter-like_CS"/>
</dbReference>
<keyword evidence="10" id="KW-1185">Reference proteome</keyword>
<evidence type="ECO:0000256" key="2">
    <source>
        <dbReference type="ARBA" id="ARBA00022448"/>
    </source>
</evidence>
<dbReference type="PROSITE" id="PS50893">
    <property type="entry name" value="ABC_TRANSPORTER_2"/>
    <property type="match status" value="1"/>
</dbReference>
<dbReference type="InterPro" id="IPR003593">
    <property type="entry name" value="AAA+_ATPase"/>
</dbReference>
<dbReference type="GO" id="GO:0006829">
    <property type="term" value="P:zinc ion transport"/>
    <property type="evidence" value="ECO:0007669"/>
    <property type="project" value="UniProtKB-KW"/>
</dbReference>
<dbReference type="Gene3D" id="3.40.50.300">
    <property type="entry name" value="P-loop containing nucleotide triphosphate hydrolases"/>
    <property type="match status" value="1"/>
</dbReference>
<dbReference type="GO" id="GO:0005524">
    <property type="term" value="F:ATP binding"/>
    <property type="evidence" value="ECO:0007669"/>
    <property type="project" value="UniProtKB-KW"/>
</dbReference>
<proteinExistence type="inferred from homology"/>
<comment type="caution">
    <text evidence="9">The sequence shown here is derived from an EMBL/GenBank/DDBJ whole genome shotgun (WGS) entry which is preliminary data.</text>
</comment>
<dbReference type="SMART" id="SM00382">
    <property type="entry name" value="AAA"/>
    <property type="match status" value="1"/>
</dbReference>
<keyword evidence="4" id="KW-0067">ATP-binding</keyword>
<dbReference type="Pfam" id="PF00005">
    <property type="entry name" value="ABC_tran"/>
    <property type="match status" value="1"/>
</dbReference>
<keyword evidence="5" id="KW-0862">Zinc</keyword>
<accession>A0AA37TDA5</accession>
<dbReference type="PANTHER" id="PTHR42734">
    <property type="entry name" value="METAL TRANSPORT SYSTEM ATP-BINDING PROTEIN TM_0124-RELATED"/>
    <property type="match status" value="1"/>
</dbReference>
<feature type="region of interest" description="Disordered" evidence="7">
    <location>
        <begin position="247"/>
        <end position="275"/>
    </location>
</feature>
<evidence type="ECO:0000313" key="9">
    <source>
        <dbReference type="EMBL" id="GLS71195.1"/>
    </source>
</evidence>
<dbReference type="RefSeq" id="WP_238194369.1">
    <property type="nucleotide sequence ID" value="NZ_BPQZ01000001.1"/>
</dbReference>
<keyword evidence="3" id="KW-0547">Nucleotide-binding</keyword>
<evidence type="ECO:0000256" key="1">
    <source>
        <dbReference type="ARBA" id="ARBA00005417"/>
    </source>
</evidence>
<dbReference type="PANTHER" id="PTHR42734:SF5">
    <property type="entry name" value="IRON TRANSPORT SYSTEM ATP-BINDING PROTEIN HI_0361-RELATED"/>
    <property type="match status" value="1"/>
</dbReference>
<dbReference type="PROSITE" id="PS00211">
    <property type="entry name" value="ABC_TRANSPORTER_1"/>
    <property type="match status" value="1"/>
</dbReference>
<dbReference type="CDD" id="cd03235">
    <property type="entry name" value="ABC_Metallic_Cations"/>
    <property type="match status" value="1"/>
</dbReference>
<dbReference type="InterPro" id="IPR050153">
    <property type="entry name" value="Metal_Ion_Import_ABC"/>
</dbReference>
<reference evidence="10" key="1">
    <citation type="journal article" date="2019" name="Int. J. Syst. Evol. Microbiol.">
        <title>The Global Catalogue of Microorganisms (GCM) 10K type strain sequencing project: providing services to taxonomists for standard genome sequencing and annotation.</title>
        <authorList>
            <consortium name="The Broad Institute Genomics Platform"/>
            <consortium name="The Broad Institute Genome Sequencing Center for Infectious Disease"/>
            <person name="Wu L."/>
            <person name="Ma J."/>
        </authorList>
    </citation>
    <scope>NUCLEOTIDE SEQUENCE [LARGE SCALE GENOMIC DNA]</scope>
    <source>
        <strain evidence="10">NBRC 103632</strain>
    </source>
</reference>
<evidence type="ECO:0000256" key="4">
    <source>
        <dbReference type="ARBA" id="ARBA00022840"/>
    </source>
</evidence>
<feature type="compositionally biased region" description="Basic and acidic residues" evidence="7">
    <location>
        <begin position="251"/>
        <end position="262"/>
    </location>
</feature>
<evidence type="ECO:0000256" key="5">
    <source>
        <dbReference type="ARBA" id="ARBA00022906"/>
    </source>
</evidence>
<comment type="similarity">
    <text evidence="1">Belongs to the ABC transporter superfamily.</text>
</comment>
<feature type="domain" description="ABC transporter" evidence="8">
    <location>
        <begin position="11"/>
        <end position="234"/>
    </location>
</feature>
<dbReference type="InterPro" id="IPR027417">
    <property type="entry name" value="P-loop_NTPase"/>
</dbReference>
<dbReference type="Proteomes" id="UP001157440">
    <property type="component" value="Unassembled WGS sequence"/>
</dbReference>
<organism evidence="9 10">
    <name type="scientific">Methylobacterium tardum</name>
    <dbReference type="NCBI Taxonomy" id="374432"/>
    <lineage>
        <taxon>Bacteria</taxon>
        <taxon>Pseudomonadati</taxon>
        <taxon>Pseudomonadota</taxon>
        <taxon>Alphaproteobacteria</taxon>
        <taxon>Hyphomicrobiales</taxon>
        <taxon>Methylobacteriaceae</taxon>
        <taxon>Methylobacterium</taxon>
    </lineage>
</organism>
<evidence type="ECO:0000313" key="10">
    <source>
        <dbReference type="Proteomes" id="UP001157440"/>
    </source>
</evidence>
<dbReference type="SUPFAM" id="SSF52540">
    <property type="entry name" value="P-loop containing nucleoside triphosphate hydrolases"/>
    <property type="match status" value="1"/>
</dbReference>
<keyword evidence="2" id="KW-0813">Transport</keyword>
<keyword evidence="5" id="KW-0864">Zinc transport</keyword>
<dbReference type="EMBL" id="BSPL01000017">
    <property type="protein sequence ID" value="GLS71195.1"/>
    <property type="molecule type" value="Genomic_DNA"/>
</dbReference>
<dbReference type="AlphaFoldDB" id="A0AA37TDA5"/>
<evidence type="ECO:0000256" key="6">
    <source>
        <dbReference type="ARBA" id="ARBA00023065"/>
    </source>
</evidence>
<keyword evidence="6" id="KW-0406">Ion transport</keyword>